<organism evidence="2">
    <name type="scientific">Cupriavidus taiwanensis</name>
    <dbReference type="NCBI Taxonomy" id="164546"/>
    <lineage>
        <taxon>Bacteria</taxon>
        <taxon>Pseudomonadati</taxon>
        <taxon>Pseudomonadota</taxon>
        <taxon>Betaproteobacteria</taxon>
        <taxon>Burkholderiales</taxon>
        <taxon>Burkholderiaceae</taxon>
        <taxon>Cupriavidus</taxon>
    </lineage>
</organism>
<feature type="chain" id="PRO_5016828794" evidence="1">
    <location>
        <begin position="27"/>
        <end position="38"/>
    </location>
</feature>
<proteinExistence type="predicted"/>
<sequence>MGNIKNSVFGMLVLSALLGAAVPASAQELQRTPIQLCQ</sequence>
<dbReference type="AlphaFoldDB" id="A0A375HD72"/>
<dbReference type="EMBL" id="LT984809">
    <property type="protein sequence ID" value="SPD49265.1"/>
    <property type="molecule type" value="Genomic_DNA"/>
</dbReference>
<evidence type="ECO:0000256" key="1">
    <source>
        <dbReference type="SAM" id="SignalP"/>
    </source>
</evidence>
<keyword evidence="1" id="KW-0732">Signal</keyword>
<gene>
    <name evidence="2" type="ORF">CBM2612_P0610</name>
</gene>
<geneLocation type="plasmid" evidence="2">
    <name>I</name>
</geneLocation>
<accession>A0A375HD72</accession>
<name>A0A375HD72_9BURK</name>
<feature type="signal peptide" evidence="1">
    <location>
        <begin position="1"/>
        <end position="26"/>
    </location>
</feature>
<protein>
    <submittedName>
        <fullName evidence="2">Uncharacterized protein</fullName>
    </submittedName>
</protein>
<evidence type="ECO:0000313" key="2">
    <source>
        <dbReference type="EMBL" id="SPD49265.1"/>
    </source>
</evidence>
<keyword evidence="2" id="KW-0614">Plasmid</keyword>
<reference evidence="2" key="1">
    <citation type="submission" date="2018-01" db="EMBL/GenBank/DDBJ databases">
        <authorList>
            <person name="Gaut B.S."/>
            <person name="Morton B.R."/>
            <person name="Clegg M.T."/>
            <person name="Duvall M.R."/>
        </authorList>
    </citation>
    <scope>NUCLEOTIDE SEQUENCE</scope>
    <source>
        <strain evidence="2">Cupriavidus taiwanensis STM 8555</strain>
    </source>
</reference>